<dbReference type="EMBL" id="AVPF01000056">
    <property type="protein sequence ID" value="KGX84450.1"/>
    <property type="molecule type" value="Genomic_DNA"/>
</dbReference>
<gene>
    <name evidence="1" type="ORF">N783_17405</name>
</gene>
<name>A0A0A5G057_9BACI</name>
<comment type="caution">
    <text evidence="1">The sequence shown here is derived from an EMBL/GenBank/DDBJ whole genome shotgun (WGS) entry which is preliminary data.</text>
</comment>
<reference evidence="1 2" key="1">
    <citation type="submission" date="2013-08" db="EMBL/GenBank/DDBJ databases">
        <authorList>
            <person name="Huang J."/>
            <person name="Wang G."/>
        </authorList>
    </citation>
    <scope>NUCLEOTIDE SEQUENCE [LARGE SCALE GENOMIC DNA]</scope>
    <source>
        <strain evidence="1 2">BH030004</strain>
    </source>
</reference>
<proteinExistence type="predicted"/>
<dbReference type="Proteomes" id="UP000030403">
    <property type="component" value="Unassembled WGS sequence"/>
</dbReference>
<protein>
    <submittedName>
        <fullName evidence="1">Uncharacterized protein</fullName>
    </submittedName>
</protein>
<keyword evidence="2" id="KW-1185">Reference proteome</keyword>
<sequence length="148" mass="17404">MNWTPEKAHAKLQEIYTDEVMQNEKRRVFQQVYRHLYEHLEDLAVKDAIKEDVEERMQLYKNFTFMPGENLFQSMRYVFLLARGEKEQDRAVTQQHLHRIYRALFSAAGLKNPVIPESFWETPLGVSCLVAEKGVEAVYPVLDEIEGV</sequence>
<accession>A0A0A5G057</accession>
<dbReference type="RefSeq" id="WP_027448349.1">
    <property type="nucleotide sequence ID" value="NZ_AVPF01000056.1"/>
</dbReference>
<evidence type="ECO:0000313" key="1">
    <source>
        <dbReference type="EMBL" id="KGX84450.1"/>
    </source>
</evidence>
<dbReference type="eggNOG" id="ENOG502ZQT6">
    <property type="taxonomic scope" value="Bacteria"/>
</dbReference>
<organism evidence="1 2">
    <name type="scientific">Pontibacillus marinus BH030004 = DSM 16465</name>
    <dbReference type="NCBI Taxonomy" id="1385511"/>
    <lineage>
        <taxon>Bacteria</taxon>
        <taxon>Bacillati</taxon>
        <taxon>Bacillota</taxon>
        <taxon>Bacilli</taxon>
        <taxon>Bacillales</taxon>
        <taxon>Bacillaceae</taxon>
        <taxon>Pontibacillus</taxon>
    </lineage>
</organism>
<dbReference type="AlphaFoldDB" id="A0A0A5G057"/>
<evidence type="ECO:0000313" key="2">
    <source>
        <dbReference type="Proteomes" id="UP000030403"/>
    </source>
</evidence>
<dbReference type="OrthoDB" id="2964969at2"/>